<dbReference type="PANTHER" id="PTHR43788">
    <property type="entry name" value="DNA2/NAM7 HELICASE FAMILY MEMBER"/>
    <property type="match status" value="1"/>
</dbReference>
<dbReference type="EMBL" id="MCAQ01000028">
    <property type="protein sequence ID" value="RKF31928.1"/>
    <property type="molecule type" value="Genomic_DNA"/>
</dbReference>
<comment type="caution">
    <text evidence="7">The sequence shown here is derived from an EMBL/GenBank/DDBJ whole genome shotgun (WGS) entry which is preliminary data.</text>
</comment>
<dbReference type="GO" id="GO:0005524">
    <property type="term" value="F:ATP binding"/>
    <property type="evidence" value="ECO:0007669"/>
    <property type="project" value="UniProtKB-KW"/>
</dbReference>
<keyword evidence="3" id="KW-0347">Helicase</keyword>
<evidence type="ECO:0000313" key="7">
    <source>
        <dbReference type="EMBL" id="RKF31928.1"/>
    </source>
</evidence>
<dbReference type="RefSeq" id="WP_120336152.1">
    <property type="nucleotide sequence ID" value="NZ_MCAQ01000028.1"/>
</dbReference>
<gene>
    <name evidence="7" type="ORF">BCY89_17415</name>
</gene>
<evidence type="ECO:0000259" key="6">
    <source>
        <dbReference type="Pfam" id="PF13087"/>
    </source>
</evidence>
<keyword evidence="8" id="KW-1185">Reference proteome</keyword>
<dbReference type="InterPro" id="IPR038726">
    <property type="entry name" value="PDDEXK_AddAB-type"/>
</dbReference>
<name>A0A420FG93_9SPHI</name>
<feature type="domain" description="DNA2/NAM7 helicase-like C-terminal" evidence="6">
    <location>
        <begin position="1102"/>
        <end position="1284"/>
    </location>
</feature>
<protein>
    <submittedName>
        <fullName evidence="7">Uncharacterized protein</fullName>
    </submittedName>
</protein>
<dbReference type="InterPro" id="IPR050534">
    <property type="entry name" value="Coronavir_polyprotein_1ab"/>
</dbReference>
<dbReference type="InterPro" id="IPR047187">
    <property type="entry name" value="SF1_C_Upf1"/>
</dbReference>
<sequence>MFNITVTELGEYIRHQSCERRFKLSYNNREIAKTLPFSNRLFNSIDPVLQQSGKIKEDQWEKSLLDQGFINIGSGDNLGIDHSLDDIFNIVKERQKDLEKGLFIREVNISGLIDQFNIRGRIDFLIFYLEEGKLQIKIVECKASRRDRTYHRVQVCVYQILLKKFLNHNEIEILGSHINEFIIKSVVARIDENTNQNQNILTLVPLELDREKSDIEYLLSINGPFYRILAQDIQDLDYYLNNKCDDCVFNVHCYPESARTKALQLLGINPSAVRVLKSLNIKDLDGLASLAIDSDIAKKVRSNSSFSYNLNFLIKKAKARRKTLLGGDEHPDEYKVIQYQYNFNSQLPNYLINDRTPLIRIYMSVNYDYVENRLVSLAAHITKSNNQIRTEYNDPNIYEIDGNNNKLQIAGQTVVEKVDSIWTGNYEVDNGTEKQLIASFFRKVIDKITEVAETNLAPIHFYVWTRNEIKALVEACSRVDTSLLHSFNQLLGCRENLEQLIFSCLQDEVDKRYALGWTGRGLSVVTSLSWFGDSFHWFRKVGREEIYLDRVFTQDIFDFKTDLEINNEGDWFRKNDQGEPIKHKFEIRGRFNDDLTVPYWHAYWGRLPDPDSANLESQVKSAIIRYNNANRPGYLEAFLTNRVYALRWVEEKITKKNGELEKPLLELDKLNNFNLNINEASRAALDFLRLNYHVGLNDWISTNIFPPINRMVDKGSIPLENITINDKIGSADIKLSTEELEIVKDNSSFNLESFVRISPCDNDLEKGQSINQLLKIGMTAKISFLNWESKKIQFDVIPSPRGENRYMLKSFPLPFEYGIVDESVTDFVASRVEKRLLQASNSNIYNWFNPKNPAIPQLKQLESVQVANYKSLLEKFCFSNKGLKEDQIQAILDGLDTRVHLLLGPPGTGKTMTSAVGILFRIMRNPKIGQKIVIAANTHMAVNNLLDRIKLIINDFIKFLASNNIEFPDVQLARVDDKSGNFKLINKDAPIREIKTLSRSSVLIIGGSTSEILKLAEKHTTTPFAVNFLVIDEASMMVFPHFLALSSILQDDGTMLLAGDHRQLSPIVSQDWEKEDRPPIVIYQPYLSAYEAVRNIIISKKMSKNSINQSSLKYTFRLPHDIRNLISRLYLEDGVNLLGREPELIQNHLTLSHDFEKLWCNPTGLYLILHDERESRKSNKFEAEIIKELLKYSKNNIPANSVAVITPHRAQRTLLSNYLGCFSEVDLIDTVERLQGGEKDNIIVSATVSDPSAISENAEFILSLNRANVAFSRAQKKLIIICSKELINFIPSEIQHYDSSLLWKTVRNICSIKIGEYRTENYCADIFTVDNEIKNI</sequence>
<dbReference type="InterPro" id="IPR041679">
    <property type="entry name" value="DNA2/NAM7-like_C"/>
</dbReference>
<dbReference type="Pfam" id="PF12705">
    <property type="entry name" value="PDDEXK_1"/>
    <property type="match status" value="1"/>
</dbReference>
<proteinExistence type="predicted"/>
<dbReference type="Proteomes" id="UP000286402">
    <property type="component" value="Unassembled WGS sequence"/>
</dbReference>
<dbReference type="CDD" id="cd18808">
    <property type="entry name" value="SF1_C_Upf1"/>
    <property type="match status" value="1"/>
</dbReference>
<evidence type="ECO:0000256" key="4">
    <source>
        <dbReference type="ARBA" id="ARBA00022840"/>
    </source>
</evidence>
<evidence type="ECO:0000256" key="2">
    <source>
        <dbReference type="ARBA" id="ARBA00022801"/>
    </source>
</evidence>
<dbReference type="GO" id="GO:0016787">
    <property type="term" value="F:hydrolase activity"/>
    <property type="evidence" value="ECO:0007669"/>
    <property type="project" value="UniProtKB-KW"/>
</dbReference>
<dbReference type="Gene3D" id="3.90.320.10">
    <property type="match status" value="1"/>
</dbReference>
<dbReference type="InterPro" id="IPR027417">
    <property type="entry name" value="P-loop_NTPase"/>
</dbReference>
<evidence type="ECO:0000256" key="1">
    <source>
        <dbReference type="ARBA" id="ARBA00022741"/>
    </source>
</evidence>
<reference evidence="7 8" key="1">
    <citation type="submission" date="2016-07" db="EMBL/GenBank/DDBJ databases">
        <title>Genome analysis of Sphingobacterium siyangense T12B17.</title>
        <authorList>
            <person name="Xu D."/>
            <person name="Su Y."/>
            <person name="Zheng S."/>
        </authorList>
    </citation>
    <scope>NUCLEOTIDE SEQUENCE [LARGE SCALE GENOMIC DNA]</scope>
    <source>
        <strain evidence="7 8">T12B17</strain>
    </source>
</reference>
<evidence type="ECO:0000259" key="5">
    <source>
        <dbReference type="Pfam" id="PF12705"/>
    </source>
</evidence>
<accession>A0A420FG93</accession>
<dbReference type="SUPFAM" id="SSF52540">
    <property type="entry name" value="P-loop containing nucleoside triphosphate hydrolases"/>
    <property type="match status" value="1"/>
</dbReference>
<evidence type="ECO:0000313" key="8">
    <source>
        <dbReference type="Proteomes" id="UP000286402"/>
    </source>
</evidence>
<keyword evidence="4" id="KW-0067">ATP-binding</keyword>
<dbReference type="InterPro" id="IPR011604">
    <property type="entry name" value="PDDEXK-like_dom_sf"/>
</dbReference>
<keyword evidence="2" id="KW-0378">Hydrolase</keyword>
<evidence type="ECO:0000256" key="3">
    <source>
        <dbReference type="ARBA" id="ARBA00022806"/>
    </source>
</evidence>
<keyword evidence="1" id="KW-0547">Nucleotide-binding</keyword>
<organism evidence="7 8">
    <name type="scientific">Sphingobacterium siyangense</name>
    <dbReference type="NCBI Taxonomy" id="459529"/>
    <lineage>
        <taxon>Bacteria</taxon>
        <taxon>Pseudomonadati</taxon>
        <taxon>Bacteroidota</taxon>
        <taxon>Sphingobacteriia</taxon>
        <taxon>Sphingobacteriales</taxon>
        <taxon>Sphingobacteriaceae</taxon>
        <taxon>Sphingobacterium</taxon>
    </lineage>
</organism>
<dbReference type="PANTHER" id="PTHR43788:SF8">
    <property type="entry name" value="DNA-BINDING PROTEIN SMUBP-2"/>
    <property type="match status" value="1"/>
</dbReference>
<dbReference type="Pfam" id="PF13245">
    <property type="entry name" value="AAA_19"/>
    <property type="match status" value="1"/>
</dbReference>
<dbReference type="Pfam" id="PF13087">
    <property type="entry name" value="AAA_12"/>
    <property type="match status" value="1"/>
</dbReference>
<feature type="domain" description="PD-(D/E)XK endonuclease-like" evidence="5">
    <location>
        <begin position="97"/>
        <end position="253"/>
    </location>
</feature>
<dbReference type="Gene3D" id="3.40.50.300">
    <property type="entry name" value="P-loop containing nucleotide triphosphate hydrolases"/>
    <property type="match status" value="2"/>
</dbReference>
<dbReference type="GO" id="GO:0043139">
    <property type="term" value="F:5'-3' DNA helicase activity"/>
    <property type="evidence" value="ECO:0007669"/>
    <property type="project" value="TreeGrafter"/>
</dbReference>